<feature type="compositionally biased region" description="Acidic residues" evidence="6">
    <location>
        <begin position="148"/>
        <end position="157"/>
    </location>
</feature>
<dbReference type="PROSITE" id="PS00463">
    <property type="entry name" value="ZN2_CY6_FUNGAL_1"/>
    <property type="match status" value="1"/>
</dbReference>
<dbReference type="InterPro" id="IPR007219">
    <property type="entry name" value="XnlR_reg_dom"/>
</dbReference>
<dbReference type="PANTHER" id="PTHR47424:SF15">
    <property type="entry name" value="ZN(II)2CYS6 TRANSCRIPTION FACTOR (EUROFUNG)"/>
    <property type="match status" value="1"/>
</dbReference>
<evidence type="ECO:0000256" key="2">
    <source>
        <dbReference type="ARBA" id="ARBA00023015"/>
    </source>
</evidence>
<dbReference type="Pfam" id="PF00172">
    <property type="entry name" value="Zn_clus"/>
    <property type="match status" value="1"/>
</dbReference>
<feature type="region of interest" description="Disordered" evidence="6">
    <location>
        <begin position="187"/>
        <end position="207"/>
    </location>
</feature>
<dbReference type="Gene3D" id="4.10.240.10">
    <property type="entry name" value="Zn(2)-C6 fungal-type DNA-binding domain"/>
    <property type="match status" value="1"/>
</dbReference>
<feature type="region of interest" description="Disordered" evidence="6">
    <location>
        <begin position="1"/>
        <end position="36"/>
    </location>
</feature>
<dbReference type="Proteomes" id="UP001141434">
    <property type="component" value="Unassembled WGS sequence"/>
</dbReference>
<accession>A0A9W9GAG0</accession>
<dbReference type="InterPro" id="IPR001138">
    <property type="entry name" value="Zn2Cys6_DnaBD"/>
</dbReference>
<dbReference type="GO" id="GO:0000978">
    <property type="term" value="F:RNA polymerase II cis-regulatory region sequence-specific DNA binding"/>
    <property type="evidence" value="ECO:0007669"/>
    <property type="project" value="TreeGrafter"/>
</dbReference>
<comment type="caution">
    <text evidence="8">The sequence shown here is derived from an EMBL/GenBank/DDBJ whole genome shotgun (WGS) entry which is preliminary data.</text>
</comment>
<feature type="region of interest" description="Disordered" evidence="6">
    <location>
        <begin position="634"/>
        <end position="656"/>
    </location>
</feature>
<dbReference type="CDD" id="cd00067">
    <property type="entry name" value="GAL4"/>
    <property type="match status" value="1"/>
</dbReference>
<evidence type="ECO:0000256" key="6">
    <source>
        <dbReference type="SAM" id="MobiDB-lite"/>
    </source>
</evidence>
<dbReference type="SMART" id="SM00066">
    <property type="entry name" value="GAL4"/>
    <property type="match status" value="1"/>
</dbReference>
<reference evidence="8" key="1">
    <citation type="submission" date="2022-11" db="EMBL/GenBank/DDBJ databases">
        <authorList>
            <person name="Petersen C."/>
        </authorList>
    </citation>
    <scope>NUCLEOTIDE SEQUENCE</scope>
    <source>
        <strain evidence="8">IBT 34128</strain>
    </source>
</reference>
<evidence type="ECO:0000259" key="7">
    <source>
        <dbReference type="PROSITE" id="PS50048"/>
    </source>
</evidence>
<dbReference type="RefSeq" id="XP_056516326.1">
    <property type="nucleotide sequence ID" value="XM_056651476.1"/>
</dbReference>
<evidence type="ECO:0000313" key="8">
    <source>
        <dbReference type="EMBL" id="KAJ5115134.1"/>
    </source>
</evidence>
<evidence type="ECO:0000313" key="9">
    <source>
        <dbReference type="Proteomes" id="UP001141434"/>
    </source>
</evidence>
<evidence type="ECO:0000256" key="1">
    <source>
        <dbReference type="ARBA" id="ARBA00022723"/>
    </source>
</evidence>
<dbReference type="GO" id="GO:0000435">
    <property type="term" value="P:positive regulation of transcription from RNA polymerase II promoter by galactose"/>
    <property type="evidence" value="ECO:0007669"/>
    <property type="project" value="TreeGrafter"/>
</dbReference>
<evidence type="ECO:0000256" key="5">
    <source>
        <dbReference type="ARBA" id="ARBA00023242"/>
    </source>
</evidence>
<keyword evidence="3" id="KW-0238">DNA-binding</keyword>
<dbReference type="SUPFAM" id="SSF57701">
    <property type="entry name" value="Zn2/Cys6 DNA-binding domain"/>
    <property type="match status" value="1"/>
</dbReference>
<feature type="compositionally biased region" description="Polar residues" evidence="6">
    <location>
        <begin position="102"/>
        <end position="119"/>
    </location>
</feature>
<keyword evidence="2" id="KW-0805">Transcription regulation</keyword>
<sequence length="696" mass="79750">MNAARDNVWMMQDHQSPPQPSVDEPGPKRNKRPRAAQACDRCRLKKYKCDEQYPCSHCKKSQLNCVYQGTYRERESNRSASYVVNLEKKVEELTSKLRLAEAQSTTSPQSSIVPTTQPTFPVPAETTPCSLPRNDSTPHDSAKLAGDVQEDSAESADNEISEFNHHTNGIEFHGSTSSAALIGHLKKARDTKPRERQHPRAAESSLISTLHNPSFSPSCTTGPSQTLSIEQQNYYFDQAHVFMNGYFENIHFIHPFIDKEEFLLRANDLWFNRAHTPEPSFVALYLSVLSFGALVRVWDESTLAGLGRFRWSRKLFGEAQVYLNSLRFSNDLETVQCLYFMAKICQNELNPNLAYMYLGLAVRTCLSAGFNRDVRPNDQRSGWISKTWWGIFSLEIEMSFSVGRPDTLGMDEYHNRAIPERDDSEFAIIPWMIDFAQIIRRVSVQIYHSRITLQEKLQLALQIEMEMDRWLARLPEKIKPDIGGYRLSRSALRDPKWARRQRLVLGIRYYNVKMLLFRPFLSHFTRKLRHPPSELEETITKCLDSAMKSIEVVHDIYRVHTFFRCWWYNTTYVMFATSTLLLPMSKLGMCAETMTLLRSVEMAVEILEAMEESVVARKSVEIIRQYLREFKASGAQQPTAGDAENNEELPSSAEPGAAQPGFDIPEWAYGFGFPDYSFEGIARLFDDIGGLPMLDP</sequence>
<feature type="domain" description="Zn(2)-C6 fungal-type" evidence="7">
    <location>
        <begin position="38"/>
        <end position="67"/>
    </location>
</feature>
<feature type="compositionally biased region" description="Basic and acidic residues" evidence="6">
    <location>
        <begin position="188"/>
        <end position="201"/>
    </location>
</feature>
<gene>
    <name evidence="8" type="ORF">NUU61_000893</name>
</gene>
<proteinExistence type="predicted"/>
<dbReference type="SMART" id="SM00906">
    <property type="entry name" value="Fungal_trans"/>
    <property type="match status" value="1"/>
</dbReference>
<evidence type="ECO:0000256" key="4">
    <source>
        <dbReference type="ARBA" id="ARBA00023163"/>
    </source>
</evidence>
<dbReference type="PANTHER" id="PTHR47424">
    <property type="entry name" value="REGULATORY PROTEIN GAL4"/>
    <property type="match status" value="1"/>
</dbReference>
<dbReference type="Pfam" id="PF04082">
    <property type="entry name" value="Fungal_trans"/>
    <property type="match status" value="1"/>
</dbReference>
<dbReference type="EMBL" id="JAPMSZ010000001">
    <property type="protein sequence ID" value="KAJ5115134.1"/>
    <property type="molecule type" value="Genomic_DNA"/>
</dbReference>
<dbReference type="GO" id="GO:0005634">
    <property type="term" value="C:nucleus"/>
    <property type="evidence" value="ECO:0007669"/>
    <property type="project" value="TreeGrafter"/>
</dbReference>
<organism evidence="8 9">
    <name type="scientific">Penicillium alfredii</name>
    <dbReference type="NCBI Taxonomy" id="1506179"/>
    <lineage>
        <taxon>Eukaryota</taxon>
        <taxon>Fungi</taxon>
        <taxon>Dikarya</taxon>
        <taxon>Ascomycota</taxon>
        <taxon>Pezizomycotina</taxon>
        <taxon>Eurotiomycetes</taxon>
        <taxon>Eurotiomycetidae</taxon>
        <taxon>Eurotiales</taxon>
        <taxon>Aspergillaceae</taxon>
        <taxon>Penicillium</taxon>
    </lineage>
</organism>
<feature type="region of interest" description="Disordered" evidence="6">
    <location>
        <begin position="101"/>
        <end position="157"/>
    </location>
</feature>
<dbReference type="GeneID" id="81390644"/>
<protein>
    <recommendedName>
        <fullName evidence="7">Zn(2)-C6 fungal-type domain-containing protein</fullName>
    </recommendedName>
</protein>
<keyword evidence="5" id="KW-0539">Nucleus</keyword>
<dbReference type="OrthoDB" id="2571985at2759"/>
<keyword evidence="9" id="KW-1185">Reference proteome</keyword>
<dbReference type="AlphaFoldDB" id="A0A9W9GAG0"/>
<dbReference type="InterPro" id="IPR036864">
    <property type="entry name" value="Zn2-C6_fun-type_DNA-bd_sf"/>
</dbReference>
<dbReference type="GO" id="GO:0006351">
    <property type="term" value="P:DNA-templated transcription"/>
    <property type="evidence" value="ECO:0007669"/>
    <property type="project" value="InterPro"/>
</dbReference>
<keyword evidence="4" id="KW-0804">Transcription</keyword>
<name>A0A9W9GAG0_9EURO</name>
<dbReference type="GO" id="GO:0008270">
    <property type="term" value="F:zinc ion binding"/>
    <property type="evidence" value="ECO:0007669"/>
    <property type="project" value="InterPro"/>
</dbReference>
<reference evidence="8" key="2">
    <citation type="journal article" date="2023" name="IMA Fungus">
        <title>Comparative genomic study of the Penicillium genus elucidates a diverse pangenome and 15 lateral gene transfer events.</title>
        <authorList>
            <person name="Petersen C."/>
            <person name="Sorensen T."/>
            <person name="Nielsen M.R."/>
            <person name="Sondergaard T.E."/>
            <person name="Sorensen J.L."/>
            <person name="Fitzpatrick D.A."/>
            <person name="Frisvad J.C."/>
            <person name="Nielsen K.L."/>
        </authorList>
    </citation>
    <scope>NUCLEOTIDE SEQUENCE</scope>
    <source>
        <strain evidence="8">IBT 34128</strain>
    </source>
</reference>
<dbReference type="InterPro" id="IPR051127">
    <property type="entry name" value="Fungal_SecMet_Regulators"/>
</dbReference>
<keyword evidence="1" id="KW-0479">Metal-binding</keyword>
<dbReference type="GO" id="GO:0000981">
    <property type="term" value="F:DNA-binding transcription factor activity, RNA polymerase II-specific"/>
    <property type="evidence" value="ECO:0007669"/>
    <property type="project" value="InterPro"/>
</dbReference>
<dbReference type="CDD" id="cd12148">
    <property type="entry name" value="fungal_TF_MHR"/>
    <property type="match status" value="1"/>
</dbReference>
<evidence type="ECO:0000256" key="3">
    <source>
        <dbReference type="ARBA" id="ARBA00023125"/>
    </source>
</evidence>
<dbReference type="PROSITE" id="PS50048">
    <property type="entry name" value="ZN2_CY6_FUNGAL_2"/>
    <property type="match status" value="1"/>
</dbReference>